<reference evidence="2" key="1">
    <citation type="submission" date="2016-11" db="EMBL/GenBank/DDBJ databases">
        <authorList>
            <person name="Varghese N."/>
            <person name="Submissions S."/>
        </authorList>
    </citation>
    <scope>NUCLEOTIDE SEQUENCE [LARGE SCALE GENOMIC DNA]</scope>
    <source>
        <strain evidence="2">DSM 15449</strain>
    </source>
</reference>
<organism evidence="1 2">
    <name type="scientific">Desulfosporosinus lacus DSM 15449</name>
    <dbReference type="NCBI Taxonomy" id="1121420"/>
    <lineage>
        <taxon>Bacteria</taxon>
        <taxon>Bacillati</taxon>
        <taxon>Bacillota</taxon>
        <taxon>Clostridia</taxon>
        <taxon>Eubacteriales</taxon>
        <taxon>Desulfitobacteriaceae</taxon>
        <taxon>Desulfosporosinus</taxon>
    </lineage>
</organism>
<accession>A0A1M5QJ94</accession>
<dbReference type="EMBL" id="FQXJ01000003">
    <property type="protein sequence ID" value="SHH13946.1"/>
    <property type="molecule type" value="Genomic_DNA"/>
</dbReference>
<protein>
    <recommendedName>
        <fullName evidence="3">KilA-N DNA-binding domain-containing protein</fullName>
    </recommendedName>
</protein>
<dbReference type="RefSeq" id="WP_156146254.1">
    <property type="nucleotide sequence ID" value="NZ_FQXJ01000003.1"/>
</dbReference>
<keyword evidence="2" id="KW-1185">Reference proteome</keyword>
<dbReference type="AlphaFoldDB" id="A0A1M5QJ94"/>
<proteinExistence type="predicted"/>
<dbReference type="Proteomes" id="UP000183954">
    <property type="component" value="Unassembled WGS sequence"/>
</dbReference>
<gene>
    <name evidence="1" type="ORF">SAMN02746098_00274</name>
</gene>
<evidence type="ECO:0008006" key="3">
    <source>
        <dbReference type="Google" id="ProtNLM"/>
    </source>
</evidence>
<sequence length="52" mass="5828">MSNLIPVEYQNRILATAQLTDAYATDTAIISKNFNRNKDHYGSVASCEITQH</sequence>
<evidence type="ECO:0000313" key="2">
    <source>
        <dbReference type="Proteomes" id="UP000183954"/>
    </source>
</evidence>
<evidence type="ECO:0000313" key="1">
    <source>
        <dbReference type="EMBL" id="SHH13946.1"/>
    </source>
</evidence>
<name>A0A1M5QJ94_9FIRM</name>
<dbReference type="STRING" id="1121420.SAMN02746098_00274"/>